<gene>
    <name evidence="4" type="ORF">ACFFU1_18105</name>
</gene>
<reference evidence="4 5" key="1">
    <citation type="submission" date="2024-09" db="EMBL/GenBank/DDBJ databases">
        <authorList>
            <person name="Sun Q."/>
            <person name="Mori K."/>
        </authorList>
    </citation>
    <scope>NUCLEOTIDE SEQUENCE [LARGE SCALE GENOMIC DNA]</scope>
    <source>
        <strain evidence="4 5">CECT 8300</strain>
    </source>
</reference>
<evidence type="ECO:0000313" key="5">
    <source>
        <dbReference type="Proteomes" id="UP001589590"/>
    </source>
</evidence>
<evidence type="ECO:0000313" key="4">
    <source>
        <dbReference type="EMBL" id="MFB9106827.1"/>
    </source>
</evidence>
<comment type="caution">
    <text evidence="4">The sequence shown here is derived from an EMBL/GenBank/DDBJ whole genome shotgun (WGS) entry which is preliminary data.</text>
</comment>
<organism evidence="4 5">
    <name type="scientific">Algibacter miyuki</name>
    <dbReference type="NCBI Taxonomy" id="1306933"/>
    <lineage>
        <taxon>Bacteria</taxon>
        <taxon>Pseudomonadati</taxon>
        <taxon>Bacteroidota</taxon>
        <taxon>Flavobacteriia</taxon>
        <taxon>Flavobacteriales</taxon>
        <taxon>Flavobacteriaceae</taxon>
        <taxon>Algibacter</taxon>
    </lineage>
</organism>
<sequence>MIGPGIEKGKVCNKQVQLLDVYPTLLELTNLKSDSKLEGNSLVPLLKKLNAEWSHYARTSFGPGNYSITPEDYRFIQYKDGSEEFYNHKIDPQEWHNAINNLEYVDVIEKHRAEIPQEHYEILGEGSTGHLSYEASGKRNINNTKYKL</sequence>
<dbReference type="EMBL" id="JBHMFA010000034">
    <property type="protein sequence ID" value="MFB9106827.1"/>
    <property type="molecule type" value="Genomic_DNA"/>
</dbReference>
<dbReference type="InterPro" id="IPR017850">
    <property type="entry name" value="Alkaline_phosphatase_core_sf"/>
</dbReference>
<dbReference type="Gene3D" id="3.40.720.10">
    <property type="entry name" value="Alkaline Phosphatase, subunit A"/>
    <property type="match status" value="1"/>
</dbReference>
<accession>A0ABV5H4K3</accession>
<proteinExistence type="predicted"/>
<dbReference type="SUPFAM" id="SSF53649">
    <property type="entry name" value="Alkaline phosphatase-like"/>
    <property type="match status" value="1"/>
</dbReference>
<keyword evidence="1" id="KW-0479">Metal-binding</keyword>
<evidence type="ECO:0000259" key="3">
    <source>
        <dbReference type="Pfam" id="PF16347"/>
    </source>
</evidence>
<dbReference type="RefSeq" id="WP_290267904.1">
    <property type="nucleotide sequence ID" value="NZ_JAUFQP010000001.1"/>
</dbReference>
<dbReference type="PANTHER" id="PTHR45953:SF1">
    <property type="entry name" value="IDURONATE 2-SULFATASE"/>
    <property type="match status" value="1"/>
</dbReference>
<keyword evidence="2" id="KW-0378">Hydrolase</keyword>
<keyword evidence="5" id="KW-1185">Reference proteome</keyword>
<dbReference type="Proteomes" id="UP001589590">
    <property type="component" value="Unassembled WGS sequence"/>
</dbReference>
<evidence type="ECO:0000256" key="1">
    <source>
        <dbReference type="ARBA" id="ARBA00022723"/>
    </source>
</evidence>
<name>A0ABV5H4K3_9FLAO</name>
<dbReference type="PANTHER" id="PTHR45953">
    <property type="entry name" value="IDURONATE 2-SULFATASE"/>
    <property type="match status" value="1"/>
</dbReference>
<feature type="domain" description="N-sulphoglucosamine sulphohydrolase C-terminal" evidence="3">
    <location>
        <begin position="6"/>
        <end position="117"/>
    </location>
</feature>
<dbReference type="Pfam" id="PF16347">
    <property type="entry name" value="SGSH_C"/>
    <property type="match status" value="1"/>
</dbReference>
<evidence type="ECO:0000256" key="2">
    <source>
        <dbReference type="ARBA" id="ARBA00022801"/>
    </source>
</evidence>
<dbReference type="InterPro" id="IPR032506">
    <property type="entry name" value="SGSH_C"/>
</dbReference>
<protein>
    <submittedName>
        <fullName evidence="4">Sulfatase/phosphatase domain-containing protein</fullName>
    </submittedName>
</protein>